<reference evidence="2 3" key="1">
    <citation type="submission" date="2019-06" db="EMBL/GenBank/DDBJ databases">
        <title>Whole genome shotgun sequence of Nitrobacter winogradskyi NBRC 14297.</title>
        <authorList>
            <person name="Hosoyama A."/>
            <person name="Uohara A."/>
            <person name="Ohji S."/>
            <person name="Ichikawa N."/>
        </authorList>
    </citation>
    <scope>NUCLEOTIDE SEQUENCE [LARGE SCALE GENOMIC DNA]</scope>
    <source>
        <strain evidence="2 3">NBRC 14297</strain>
    </source>
</reference>
<comment type="caution">
    <text evidence="2">The sequence shown here is derived from an EMBL/GenBank/DDBJ whole genome shotgun (WGS) entry which is preliminary data.</text>
</comment>
<dbReference type="Proteomes" id="UP000318825">
    <property type="component" value="Unassembled WGS sequence"/>
</dbReference>
<feature type="region of interest" description="Disordered" evidence="1">
    <location>
        <begin position="28"/>
        <end position="49"/>
    </location>
</feature>
<dbReference type="AlphaFoldDB" id="A0A4Y3W876"/>
<dbReference type="RefSeq" id="WP_244613651.1">
    <property type="nucleotide sequence ID" value="NZ_BJNF01000026.1"/>
</dbReference>
<evidence type="ECO:0000313" key="2">
    <source>
        <dbReference type="EMBL" id="GEC15153.1"/>
    </source>
</evidence>
<evidence type="ECO:0000313" key="3">
    <source>
        <dbReference type="Proteomes" id="UP000318825"/>
    </source>
</evidence>
<protein>
    <recommendedName>
        <fullName evidence="4">Phage tail assembly chaperone</fullName>
    </recommendedName>
</protein>
<sequence length="49" mass="5781">MGWRPADFWQVTVTEFFDAVDIFNEMHADPEKTEAPDEDEMTKLLEKYG</sequence>
<organism evidence="2 3">
    <name type="scientific">Nitrobacter winogradskyi</name>
    <name type="common">Nitrobacter agilis</name>
    <dbReference type="NCBI Taxonomy" id="913"/>
    <lineage>
        <taxon>Bacteria</taxon>
        <taxon>Pseudomonadati</taxon>
        <taxon>Pseudomonadota</taxon>
        <taxon>Alphaproteobacteria</taxon>
        <taxon>Hyphomicrobiales</taxon>
        <taxon>Nitrobacteraceae</taxon>
        <taxon>Nitrobacter</taxon>
    </lineage>
</organism>
<proteinExistence type="predicted"/>
<evidence type="ECO:0008006" key="4">
    <source>
        <dbReference type="Google" id="ProtNLM"/>
    </source>
</evidence>
<dbReference type="EMBL" id="BJNF01000026">
    <property type="protein sequence ID" value="GEC15153.1"/>
    <property type="molecule type" value="Genomic_DNA"/>
</dbReference>
<name>A0A4Y3W876_NITWI</name>
<accession>A0A4Y3W876</accession>
<evidence type="ECO:0000256" key="1">
    <source>
        <dbReference type="SAM" id="MobiDB-lite"/>
    </source>
</evidence>
<gene>
    <name evidence="2" type="ORF">NWI01_10450</name>
</gene>